<dbReference type="Pfam" id="PF22807">
    <property type="entry name" value="TrAA12"/>
    <property type="match status" value="1"/>
</dbReference>
<evidence type="ECO:0000313" key="4">
    <source>
        <dbReference type="Proteomes" id="UP000037136"/>
    </source>
</evidence>
<feature type="domain" description="Pyrroloquinoline quinone-dependent pyranose dehydrogenase beta-propeller" evidence="2">
    <location>
        <begin position="46"/>
        <end position="434"/>
    </location>
</feature>
<dbReference type="OrthoDB" id="507128at2759"/>
<dbReference type="AlphaFoldDB" id="A0A2A9PPE1"/>
<evidence type="ECO:0000313" key="3">
    <source>
        <dbReference type="EMBL" id="PFH62740.1"/>
    </source>
</evidence>
<organism evidence="3 4">
    <name type="scientific">Ophiocordyceps unilateralis</name>
    <name type="common">Zombie-ant fungus</name>
    <name type="synonym">Torrubia unilateralis</name>
    <dbReference type="NCBI Taxonomy" id="268505"/>
    <lineage>
        <taxon>Eukaryota</taxon>
        <taxon>Fungi</taxon>
        <taxon>Dikarya</taxon>
        <taxon>Ascomycota</taxon>
        <taxon>Pezizomycotina</taxon>
        <taxon>Sordariomycetes</taxon>
        <taxon>Hypocreomycetidae</taxon>
        <taxon>Hypocreales</taxon>
        <taxon>Ophiocordycipitaceae</taxon>
        <taxon>Ophiocordyceps</taxon>
    </lineage>
</organism>
<sequence>MASLRHAIIAALALASPSTCKCCNAHSPSDPAGACPGELSTDYAGPVAAPGWSYRLVAKRLQKPRSLAFDSVGRLLVLDAGVGVLGMMVGDDQRGTACVTLKRPQVVVESSELNHGLALSADGKTLFASSPSSVFAWQYDAAAGTVRGPRRTVIANMSSSGDQTTTRTLVASRAQPGTLIVSRGVTHDHDASALDEGTGHAQIRAFRLTDDGTRDFADGTLLGWGLRNSVGVAEDPARAGIWSVENSVDELVRVGRDAHTDNPGEELNYHGRLGSRQDQGGNYGFPRCFAVWNASALPDRGSLRTGDQFAGTESASDEQCRNDFVAPRLAFAAHSSPLDIKFDSSGSRAFLSFHGSWNRENPIGYRIAVVTFNNATGEPTSPRDSSDAAADVLTVPNLADCPDRCFRPVGLALDGSGRLWFSSDSSGEVFVLHRDEDAAGSHAAPKLMSRRTALLWAVATAALLA</sequence>
<feature type="chain" id="PRO_5012518523" description="Pyrroloquinoline quinone-dependent pyranose dehydrogenase beta-propeller domain-containing protein" evidence="1">
    <location>
        <begin position="21"/>
        <end position="465"/>
    </location>
</feature>
<keyword evidence="1" id="KW-0732">Signal</keyword>
<feature type="signal peptide" evidence="1">
    <location>
        <begin position="1"/>
        <end position="20"/>
    </location>
</feature>
<protein>
    <recommendedName>
        <fullName evidence="2">Pyrroloquinoline quinone-dependent pyranose dehydrogenase beta-propeller domain-containing protein</fullName>
    </recommendedName>
</protein>
<name>A0A2A9PPE1_OPHUN</name>
<dbReference type="InterPro" id="IPR011041">
    <property type="entry name" value="Quinoprot_gluc/sorb_DH_b-prop"/>
</dbReference>
<gene>
    <name evidence="3" type="ORF">XA68_12168</name>
</gene>
<proteinExistence type="predicted"/>
<keyword evidence="4" id="KW-1185">Reference proteome</keyword>
<dbReference type="STRING" id="268505.A0A2A9PPE1"/>
<evidence type="ECO:0000256" key="1">
    <source>
        <dbReference type="SAM" id="SignalP"/>
    </source>
</evidence>
<dbReference type="EMBL" id="LAZP02000019">
    <property type="protein sequence ID" value="PFH62740.1"/>
    <property type="molecule type" value="Genomic_DNA"/>
</dbReference>
<reference evidence="3 4" key="1">
    <citation type="journal article" date="2015" name="BMC Genomics">
        <title>Gene expression during zombie ant biting behavior reflects the complexity underlying fungal parasitic behavioral manipulation.</title>
        <authorList>
            <person name="de Bekker C."/>
            <person name="Ohm R.A."/>
            <person name="Loreto R.G."/>
            <person name="Sebastian A."/>
            <person name="Albert I."/>
            <person name="Merrow M."/>
            <person name="Brachmann A."/>
            <person name="Hughes D.P."/>
        </authorList>
    </citation>
    <scope>NUCLEOTIDE SEQUENCE [LARGE SCALE GENOMIC DNA]</scope>
    <source>
        <strain evidence="3 4">SC16a</strain>
    </source>
</reference>
<evidence type="ECO:0000259" key="2">
    <source>
        <dbReference type="Pfam" id="PF22807"/>
    </source>
</evidence>
<dbReference type="Proteomes" id="UP000037136">
    <property type="component" value="Unassembled WGS sequence"/>
</dbReference>
<dbReference type="SUPFAM" id="SSF50952">
    <property type="entry name" value="Soluble quinoprotein glucose dehydrogenase"/>
    <property type="match status" value="1"/>
</dbReference>
<reference evidence="3 4" key="2">
    <citation type="journal article" date="2017" name="Sci. Rep.">
        <title>Ant-infecting Ophiocordyceps genomes reveal a high diversity of potential behavioral manipulation genes and a possible major role for enterotoxins.</title>
        <authorList>
            <person name="de Bekker C."/>
            <person name="Ohm R.A."/>
            <person name="Evans H.C."/>
            <person name="Brachmann A."/>
            <person name="Hughes D.P."/>
        </authorList>
    </citation>
    <scope>NUCLEOTIDE SEQUENCE [LARGE SCALE GENOMIC DNA]</scope>
    <source>
        <strain evidence="3 4">SC16a</strain>
    </source>
</reference>
<accession>A0A2A9PPE1</accession>
<comment type="caution">
    <text evidence="3">The sequence shown here is derived from an EMBL/GenBank/DDBJ whole genome shotgun (WGS) entry which is preliminary data.</text>
</comment>
<dbReference type="InterPro" id="IPR011042">
    <property type="entry name" value="6-blade_b-propeller_TolB-like"/>
</dbReference>
<dbReference type="Gene3D" id="2.120.10.30">
    <property type="entry name" value="TolB, C-terminal domain"/>
    <property type="match status" value="1"/>
</dbReference>
<dbReference type="InterPro" id="IPR054539">
    <property type="entry name" value="Beta-prop_PDH"/>
</dbReference>